<name>A0A2P2QZS6_RHIMU</name>
<protein>
    <submittedName>
        <fullName evidence="1">Uncharacterized protein</fullName>
    </submittedName>
</protein>
<dbReference type="AlphaFoldDB" id="A0A2P2QZS6"/>
<proteinExistence type="predicted"/>
<sequence>MNKKTKYRLWRLPCAQPTKEIMLGWEKDFSKISCSKSALEDASLKCLTATNFPSVELPLYTIAGRPLLYLVCIQFSS</sequence>
<reference evidence="1" key="1">
    <citation type="submission" date="2018-02" db="EMBL/GenBank/DDBJ databases">
        <title>Rhizophora mucronata_Transcriptome.</title>
        <authorList>
            <person name="Meera S.P."/>
            <person name="Sreeshan A."/>
            <person name="Augustine A."/>
        </authorList>
    </citation>
    <scope>NUCLEOTIDE SEQUENCE</scope>
    <source>
        <tissue evidence="1">Leaf</tissue>
    </source>
</reference>
<organism evidence="1">
    <name type="scientific">Rhizophora mucronata</name>
    <name type="common">Asiatic mangrove</name>
    <dbReference type="NCBI Taxonomy" id="61149"/>
    <lineage>
        <taxon>Eukaryota</taxon>
        <taxon>Viridiplantae</taxon>
        <taxon>Streptophyta</taxon>
        <taxon>Embryophyta</taxon>
        <taxon>Tracheophyta</taxon>
        <taxon>Spermatophyta</taxon>
        <taxon>Magnoliopsida</taxon>
        <taxon>eudicotyledons</taxon>
        <taxon>Gunneridae</taxon>
        <taxon>Pentapetalae</taxon>
        <taxon>rosids</taxon>
        <taxon>fabids</taxon>
        <taxon>Malpighiales</taxon>
        <taxon>Rhizophoraceae</taxon>
        <taxon>Rhizophora</taxon>
    </lineage>
</organism>
<dbReference type="EMBL" id="GGEC01092014">
    <property type="protein sequence ID" value="MBX72498.1"/>
    <property type="molecule type" value="Transcribed_RNA"/>
</dbReference>
<accession>A0A2P2QZS6</accession>
<evidence type="ECO:0000313" key="1">
    <source>
        <dbReference type="EMBL" id="MBX72498.1"/>
    </source>
</evidence>